<keyword evidence="3 5" id="KW-0460">Magnesium</keyword>
<dbReference type="Gene3D" id="3.20.20.60">
    <property type="entry name" value="Phosphoenolpyruvate-binding domains"/>
    <property type="match status" value="1"/>
</dbReference>
<evidence type="ECO:0000313" key="8">
    <source>
        <dbReference type="EMBL" id="NER66356.1"/>
    </source>
</evidence>
<dbReference type="EMBL" id="JAAHBV010000104">
    <property type="protein sequence ID" value="NER59701.1"/>
    <property type="molecule type" value="Genomic_DNA"/>
</dbReference>
<reference evidence="9 10" key="1">
    <citation type="submission" date="2020-02" db="EMBL/GenBank/DDBJ databases">
        <title>Broccoli isolated Pseudomonas sp.</title>
        <authorList>
            <person name="Fujikawa T."/>
            <person name="Sawada H."/>
        </authorList>
    </citation>
    <scope>NUCLEOTIDE SEQUENCE [LARGE SCALE GENOMIC DNA]</scope>
    <source>
        <strain evidence="8 10">MAFF212427</strain>
        <strain evidence="7 9">MAFF212428</strain>
    </source>
</reference>
<evidence type="ECO:0000256" key="5">
    <source>
        <dbReference type="PIRSR" id="PIRSR015582-2"/>
    </source>
</evidence>
<dbReference type="GO" id="GO:0106064">
    <property type="term" value="P:regulation of cobalamin metabolic process"/>
    <property type="evidence" value="ECO:0007669"/>
    <property type="project" value="TreeGrafter"/>
</dbReference>
<organism evidence="8 10">
    <name type="scientific">Pseudomonas brassicae</name>
    <dbReference type="NCBI Taxonomy" id="2708063"/>
    <lineage>
        <taxon>Bacteria</taxon>
        <taxon>Pseudomonadati</taxon>
        <taxon>Pseudomonadota</taxon>
        <taxon>Gammaproteobacteria</taxon>
        <taxon>Pseudomonadales</taxon>
        <taxon>Pseudomonadaceae</taxon>
        <taxon>Pseudomonas</taxon>
    </lineage>
</organism>
<feature type="domain" description="HpcH/HpaI aldolase/citrate lyase" evidence="6">
    <location>
        <begin position="43"/>
        <end position="185"/>
    </location>
</feature>
<keyword evidence="10" id="KW-1185">Reference proteome</keyword>
<keyword evidence="8" id="KW-0456">Lyase</keyword>
<protein>
    <submittedName>
        <fullName evidence="8">CoA ester lyase</fullName>
    </submittedName>
</protein>
<gene>
    <name evidence="7" type="ORF">G3435_06235</name>
    <name evidence="8" type="ORF">G3436_23975</name>
</gene>
<sequence>MHKTFLLDLILYASERRVPALPVVDHYAGTERFMYKALALQASKGAQFDLTLDFEDGSAADREQEQADLIVQVLNDPANTARRVGIRIHDATSRFWRLQCERTLQPGLTPPAYITLPKVTSQAQVTQVLAYIDALRERSAIVAPIPLHVMVESPCVLPQLQAIVQMPAVECVSFGLLDYVSSFNGAVPMSVTQSPREFDSPLLCDVKVRIATLCHAAHKVPSHSICSELKDTRAIHAHAKRAFQGFGFTRMWSIHPDQIEPILQAARYPMSELEQATQILLQARAQGWAPIRFHDTLHDRASYRYFWSILKHTQGAGGELPHAAHVLFEQVDA</sequence>
<accession>A0A6B3NWE6</accession>
<name>A0A6B3NWE6_9PSED</name>
<proteinExistence type="predicted"/>
<dbReference type="PANTHER" id="PTHR11105:SF0">
    <property type="entry name" value="CITRAMALYL-COA LYASE, MITOCHONDRIAL"/>
    <property type="match status" value="1"/>
</dbReference>
<dbReference type="Proteomes" id="UP000480410">
    <property type="component" value="Unassembled WGS sequence"/>
</dbReference>
<dbReference type="InterPro" id="IPR005000">
    <property type="entry name" value="Aldolase/citrate-lyase_domain"/>
</dbReference>
<dbReference type="InterPro" id="IPR040186">
    <property type="entry name" value="Citramalyl-CoA_lyase"/>
</dbReference>
<feature type="binding site" evidence="4">
    <location>
        <position position="87"/>
    </location>
    <ligand>
        <name>substrate</name>
    </ligand>
</feature>
<evidence type="ECO:0000313" key="9">
    <source>
        <dbReference type="Proteomes" id="UP000480410"/>
    </source>
</evidence>
<evidence type="ECO:0000256" key="1">
    <source>
        <dbReference type="ARBA" id="ARBA00001946"/>
    </source>
</evidence>
<dbReference type="Gene3D" id="6.10.140.960">
    <property type="match status" value="1"/>
</dbReference>
<dbReference type="AlphaFoldDB" id="A0A6B3NWE6"/>
<dbReference type="Pfam" id="PF03328">
    <property type="entry name" value="HpcH_HpaI"/>
    <property type="match status" value="1"/>
</dbReference>
<accession>A0A6M0CQ72</accession>
<evidence type="ECO:0000313" key="10">
    <source>
        <dbReference type="Proteomes" id="UP000482634"/>
    </source>
</evidence>
<dbReference type="Proteomes" id="UP000482634">
    <property type="component" value="Unassembled WGS sequence"/>
</dbReference>
<dbReference type="InterPro" id="IPR040442">
    <property type="entry name" value="Pyrv_kinase-like_dom_sf"/>
</dbReference>
<evidence type="ECO:0000256" key="3">
    <source>
        <dbReference type="ARBA" id="ARBA00022842"/>
    </source>
</evidence>
<dbReference type="SUPFAM" id="SSF51621">
    <property type="entry name" value="Phosphoenolpyruvate/pyruvate domain"/>
    <property type="match status" value="1"/>
</dbReference>
<dbReference type="InterPro" id="IPR015813">
    <property type="entry name" value="Pyrv/PenolPyrv_kinase-like_dom"/>
</dbReference>
<feature type="binding site" evidence="5">
    <location>
        <position position="178"/>
    </location>
    <ligand>
        <name>Mg(2+)</name>
        <dbReference type="ChEBI" id="CHEBI:18420"/>
    </ligand>
</feature>
<evidence type="ECO:0000256" key="2">
    <source>
        <dbReference type="ARBA" id="ARBA00022723"/>
    </source>
</evidence>
<evidence type="ECO:0000259" key="6">
    <source>
        <dbReference type="Pfam" id="PF03328"/>
    </source>
</evidence>
<evidence type="ECO:0000256" key="4">
    <source>
        <dbReference type="PIRSR" id="PIRSR015582-1"/>
    </source>
</evidence>
<comment type="caution">
    <text evidence="8">The sequence shown here is derived from an EMBL/GenBank/DDBJ whole genome shotgun (WGS) entry which is preliminary data.</text>
</comment>
<dbReference type="PANTHER" id="PTHR11105">
    <property type="entry name" value="CITRATE LYASE SUBUNIT BETA-RELATED"/>
    <property type="match status" value="1"/>
</dbReference>
<dbReference type="GO" id="GO:0046872">
    <property type="term" value="F:metal ion binding"/>
    <property type="evidence" value="ECO:0007669"/>
    <property type="project" value="UniProtKB-KW"/>
</dbReference>
<dbReference type="EMBL" id="JAAHBU010000439">
    <property type="protein sequence ID" value="NER66356.1"/>
    <property type="molecule type" value="Genomic_DNA"/>
</dbReference>
<feature type="binding site" evidence="5">
    <location>
        <position position="152"/>
    </location>
    <ligand>
        <name>Mg(2+)</name>
        <dbReference type="ChEBI" id="CHEBI:18420"/>
    </ligand>
</feature>
<dbReference type="RefSeq" id="WP_163950284.1">
    <property type="nucleotide sequence ID" value="NZ_JAAHBU010000439.1"/>
</dbReference>
<dbReference type="GO" id="GO:0047777">
    <property type="term" value="F:(S)-citramalyl-CoA lyase activity"/>
    <property type="evidence" value="ECO:0007669"/>
    <property type="project" value="TreeGrafter"/>
</dbReference>
<dbReference type="PIRSF" id="PIRSF015582">
    <property type="entry name" value="Cit_lyase_B"/>
    <property type="match status" value="1"/>
</dbReference>
<dbReference type="InterPro" id="IPR011206">
    <property type="entry name" value="Citrate_lyase_beta/mcl1/mcl2"/>
</dbReference>
<evidence type="ECO:0000313" key="7">
    <source>
        <dbReference type="EMBL" id="NER59701.1"/>
    </source>
</evidence>
<comment type="cofactor">
    <cofactor evidence="1">
        <name>Mg(2+)</name>
        <dbReference type="ChEBI" id="CHEBI:18420"/>
    </cofactor>
</comment>
<feature type="binding site" evidence="4">
    <location>
        <position position="152"/>
    </location>
    <ligand>
        <name>substrate</name>
    </ligand>
</feature>
<keyword evidence="2 5" id="KW-0479">Metal-binding</keyword>